<evidence type="ECO:0000313" key="2">
    <source>
        <dbReference type="EMBL" id="STO98519.1"/>
    </source>
</evidence>
<dbReference type="Pfam" id="PF06764">
    <property type="entry name" value="DUF1223"/>
    <property type="match status" value="1"/>
</dbReference>
<reference evidence="2 3" key="1">
    <citation type="submission" date="2018-06" db="EMBL/GenBank/DDBJ databases">
        <authorList>
            <consortium name="Pathogen Informatics"/>
            <person name="Doyle S."/>
        </authorList>
    </citation>
    <scope>NUCLEOTIDE SEQUENCE [LARGE SCALE GENOMIC DNA]</scope>
    <source>
        <strain evidence="2 3">NCTC11645</strain>
    </source>
</reference>
<gene>
    <name evidence="2" type="ORF">NCTC11645_03505</name>
</gene>
<organism evidence="2 3">
    <name type="scientific">Grimontia hollisae</name>
    <name type="common">Vibrio hollisae</name>
    <dbReference type="NCBI Taxonomy" id="673"/>
    <lineage>
        <taxon>Bacteria</taxon>
        <taxon>Pseudomonadati</taxon>
        <taxon>Pseudomonadota</taxon>
        <taxon>Gammaproteobacteria</taxon>
        <taxon>Vibrionales</taxon>
        <taxon>Vibrionaceae</taxon>
        <taxon>Grimontia</taxon>
    </lineage>
</organism>
<dbReference type="InterPro" id="IPR010634">
    <property type="entry name" value="DUF1223"/>
</dbReference>
<feature type="chain" id="PRO_5016870944" evidence="1">
    <location>
        <begin position="21"/>
        <end position="236"/>
    </location>
</feature>
<proteinExistence type="predicted"/>
<dbReference type="EMBL" id="UGHD01000003">
    <property type="protein sequence ID" value="STO98519.1"/>
    <property type="molecule type" value="Genomic_DNA"/>
</dbReference>
<protein>
    <submittedName>
        <fullName evidence="2">Uncharacterized secreted protein</fullName>
    </submittedName>
</protein>
<dbReference type="AlphaFoldDB" id="A0A377J894"/>
<dbReference type="RefSeq" id="WP_005504853.1">
    <property type="nucleotide sequence ID" value="NZ_CABMOB010000001.1"/>
</dbReference>
<dbReference type="STRING" id="673.AL542_03055"/>
<dbReference type="PANTHER" id="PTHR36057">
    <property type="match status" value="1"/>
</dbReference>
<keyword evidence="1" id="KW-0732">Signal</keyword>
<evidence type="ECO:0000313" key="3">
    <source>
        <dbReference type="Proteomes" id="UP000254512"/>
    </source>
</evidence>
<dbReference type="InterPro" id="IPR036249">
    <property type="entry name" value="Thioredoxin-like_sf"/>
</dbReference>
<feature type="signal peptide" evidence="1">
    <location>
        <begin position="1"/>
        <end position="20"/>
    </location>
</feature>
<dbReference type="GeneID" id="58894868"/>
<dbReference type="Proteomes" id="UP000254512">
    <property type="component" value="Unassembled WGS sequence"/>
</dbReference>
<dbReference type="KEGG" id="gho:AL542_03055"/>
<accession>A0A377J894</accession>
<name>A0A377J894_GRIHO</name>
<dbReference type="SUPFAM" id="SSF52833">
    <property type="entry name" value="Thioredoxin-like"/>
    <property type="match status" value="1"/>
</dbReference>
<evidence type="ECO:0000256" key="1">
    <source>
        <dbReference type="SAM" id="SignalP"/>
    </source>
</evidence>
<sequence>MRTLFTLTLLFTLLSPAAHAAQTWQNSGSPATVVELYTSEGCYSCPPAEAALNQLKNKAELWQRVIPMAFHVDYWNYIGWIDQYAKPEFSQRQRDKVADGKGSGVYTPGWFINDQEWRGFFARQPVPYANGPFAPALKASLDGRVLKVEFEGDETLNAQFALLAMDITTQVQRGENRGKTLEHDFVVVDFGSQSGQKQWQFVLNDETAASPSAIAVWLTPSTGGDPVQTVAGWLAP</sequence>
<dbReference type="PANTHER" id="PTHR36057:SF1">
    <property type="entry name" value="LIPOPROTEIN LIPID ATTACHMENT SITE-LIKE PROTEIN, PUTATIVE (DUF1223)-RELATED"/>
    <property type="match status" value="1"/>
</dbReference>